<proteinExistence type="predicted"/>
<organism evidence="1">
    <name type="scientific">uncultured Caudovirales phage</name>
    <dbReference type="NCBI Taxonomy" id="2100421"/>
    <lineage>
        <taxon>Viruses</taxon>
        <taxon>Duplodnaviria</taxon>
        <taxon>Heunggongvirae</taxon>
        <taxon>Uroviricota</taxon>
        <taxon>Caudoviricetes</taxon>
        <taxon>Peduoviridae</taxon>
        <taxon>Maltschvirus</taxon>
        <taxon>Maltschvirus maltsch</taxon>
    </lineage>
</organism>
<sequence>MESDWEEYTPTVGEPYSPCTQWYDGFENAWDDESELIHKEHPMNYRYRRPKQSTTVSEVQQLRAAVKELTRVVLHLQKAANSADSDHSYICRDNEDTLYSILSDLP</sequence>
<evidence type="ECO:0000313" key="1">
    <source>
        <dbReference type="EMBL" id="CAB4162643.1"/>
    </source>
</evidence>
<reference evidence="1" key="1">
    <citation type="submission" date="2020-04" db="EMBL/GenBank/DDBJ databases">
        <authorList>
            <person name="Chiriac C."/>
            <person name="Salcher M."/>
            <person name="Ghai R."/>
            <person name="Kavagutti S V."/>
        </authorList>
    </citation>
    <scope>NUCLEOTIDE SEQUENCE</scope>
</reference>
<protein>
    <submittedName>
        <fullName evidence="1">Uncharacterized protein</fullName>
    </submittedName>
</protein>
<dbReference type="EMBL" id="LR796736">
    <property type="protein sequence ID" value="CAB4162643.1"/>
    <property type="molecule type" value="Genomic_DNA"/>
</dbReference>
<gene>
    <name evidence="1" type="ORF">UFOVP785_77</name>
</gene>
<name>A0A6J5NUH9_9CAUD</name>
<accession>A0A6J5NUH9</accession>